<feature type="transmembrane region" description="Helical" evidence="8">
    <location>
        <begin position="235"/>
        <end position="253"/>
    </location>
</feature>
<dbReference type="Gene3D" id="1.10.357.140">
    <property type="entry name" value="UbiA prenyltransferase"/>
    <property type="match status" value="1"/>
</dbReference>
<dbReference type="RefSeq" id="WP_073072439.1">
    <property type="nucleotide sequence ID" value="NZ_FQXN01000002.1"/>
</dbReference>
<evidence type="ECO:0000256" key="5">
    <source>
        <dbReference type="ARBA" id="ARBA00022692"/>
    </source>
</evidence>
<sequence length="290" mass="32417">MKKILIAVRPFSFIASFLPVTAGALLAGKFNFSLYIISLFSAILIQAGVNTTNDYFDYMKGVDDKESLGSSGLLIHGKATPQEIISISIVCYILAVVLGLYLVKKVGSGLIWYGVIGIIFGYFYTGKPLQLKYKAFGMFQVFILMGPLMVLGSYYVQTQKFSYKALLLSIPIGIFTDLILHANDIRDSQYDKKAGIKTLAILIGDKNATYLYIFLTIIAYFFLTILYFLKVFTPFIFLSVAVLPIYFKVYKLIKEKSEKKKAPHEVANVDKMTALAQIIITGIVVISMMR</sequence>
<protein>
    <recommendedName>
        <fullName evidence="8 9">1,4-dihydroxy-2-naphthoate octaprenyltransferase</fullName>
        <shortName evidence="8">DHNA-octaprenyltransferase</shortName>
        <ecNumber evidence="8 9">2.5.1.74</ecNumber>
    </recommendedName>
</protein>
<keyword evidence="3 8" id="KW-1003">Cell membrane</keyword>
<dbReference type="Gene3D" id="1.20.120.1780">
    <property type="entry name" value="UbiA prenyltransferase"/>
    <property type="match status" value="1"/>
</dbReference>
<dbReference type="InterPro" id="IPR026046">
    <property type="entry name" value="UBIAD1"/>
</dbReference>
<comment type="function">
    <text evidence="8">Conversion of 1,4-dihydroxy-2-naphthoate (DHNA) to demethylmenaquinone (DMK).</text>
</comment>
<dbReference type="EC" id="2.5.1.74" evidence="8 9"/>
<feature type="transmembrane region" description="Helical" evidence="8">
    <location>
        <begin position="210"/>
        <end position="229"/>
    </location>
</feature>
<evidence type="ECO:0000256" key="9">
    <source>
        <dbReference type="NCBIfam" id="TIGR00751"/>
    </source>
</evidence>
<name>A0A1M5S4U8_9BACT</name>
<dbReference type="InterPro" id="IPR000537">
    <property type="entry name" value="UbiA_prenyltransferase"/>
</dbReference>
<dbReference type="HAMAP" id="MF_01937">
    <property type="entry name" value="MenA_1"/>
    <property type="match status" value="1"/>
</dbReference>
<keyword evidence="4 8" id="KW-0808">Transferase</keyword>
<keyword evidence="7 8" id="KW-0472">Membrane</keyword>
<dbReference type="STRING" id="1123380.SAMN02745199_0799"/>
<comment type="similarity">
    <text evidence="8">Belongs to the MenA family. Type 1 subfamily.</text>
</comment>
<dbReference type="AlphaFoldDB" id="A0A1M5S4U8"/>
<dbReference type="Pfam" id="PF01040">
    <property type="entry name" value="UbiA"/>
    <property type="match status" value="1"/>
</dbReference>
<dbReference type="PANTHER" id="PTHR13929:SF0">
    <property type="entry name" value="UBIA PRENYLTRANSFERASE DOMAIN-CONTAINING PROTEIN 1"/>
    <property type="match status" value="1"/>
</dbReference>
<evidence type="ECO:0000256" key="6">
    <source>
        <dbReference type="ARBA" id="ARBA00022989"/>
    </source>
</evidence>
<dbReference type="InterPro" id="IPR044878">
    <property type="entry name" value="UbiA_sf"/>
</dbReference>
<dbReference type="GO" id="GO:0046428">
    <property type="term" value="F:1,4-dihydroxy-2-naphthoate polyprenyltransferase activity"/>
    <property type="evidence" value="ECO:0007669"/>
    <property type="project" value="UniProtKB-UniRule"/>
</dbReference>
<dbReference type="GO" id="GO:0042371">
    <property type="term" value="P:vitamin K biosynthetic process"/>
    <property type="evidence" value="ECO:0007669"/>
    <property type="project" value="TreeGrafter"/>
</dbReference>
<accession>A0A1M5S4U8</accession>
<evidence type="ECO:0000256" key="2">
    <source>
        <dbReference type="ARBA" id="ARBA00022428"/>
    </source>
</evidence>
<keyword evidence="2 8" id="KW-0474">Menaquinone biosynthesis</keyword>
<keyword evidence="6 8" id="KW-1133">Transmembrane helix</keyword>
<dbReference type="NCBIfam" id="TIGR00751">
    <property type="entry name" value="menA"/>
    <property type="match status" value="1"/>
</dbReference>
<comment type="subcellular location">
    <subcellularLocation>
        <location evidence="8">Cell membrane</location>
        <topology evidence="8">Multi-pass membrane protein</topology>
    </subcellularLocation>
    <subcellularLocation>
        <location evidence="1">Membrane</location>
        <topology evidence="1">Multi-pass membrane protein</topology>
    </subcellularLocation>
</comment>
<reference evidence="11" key="1">
    <citation type="submission" date="2016-11" db="EMBL/GenBank/DDBJ databases">
        <authorList>
            <person name="Varghese N."/>
            <person name="Submissions S."/>
        </authorList>
    </citation>
    <scope>NUCLEOTIDE SEQUENCE [LARGE SCALE GENOMIC DNA]</scope>
    <source>
        <strain evidence="11">DSM 15807</strain>
    </source>
</reference>
<feature type="transmembrane region" description="Helical" evidence="8">
    <location>
        <begin position="84"/>
        <end position="103"/>
    </location>
</feature>
<feature type="transmembrane region" description="Helical" evidence="8">
    <location>
        <begin position="109"/>
        <end position="125"/>
    </location>
</feature>
<dbReference type="CDD" id="cd13962">
    <property type="entry name" value="PT_UbiA_UBIAD1"/>
    <property type="match status" value="1"/>
</dbReference>
<dbReference type="InterPro" id="IPR004657">
    <property type="entry name" value="MenA"/>
</dbReference>
<evidence type="ECO:0000313" key="10">
    <source>
        <dbReference type="EMBL" id="SHH33460.1"/>
    </source>
</evidence>
<comment type="pathway">
    <text evidence="8">Quinol/quinone metabolism; menaquinone biosynthesis; menaquinol from 1,4-dihydroxy-2-naphthoate: step 1/2.</text>
</comment>
<evidence type="ECO:0000256" key="3">
    <source>
        <dbReference type="ARBA" id="ARBA00022475"/>
    </source>
</evidence>
<evidence type="ECO:0000256" key="7">
    <source>
        <dbReference type="ARBA" id="ARBA00023136"/>
    </source>
</evidence>
<feature type="transmembrane region" description="Helical" evidence="8">
    <location>
        <begin position="137"/>
        <end position="155"/>
    </location>
</feature>
<keyword evidence="11" id="KW-1185">Reference proteome</keyword>
<dbReference type="PIRSF" id="PIRSF005355">
    <property type="entry name" value="UBIAD1"/>
    <property type="match status" value="1"/>
</dbReference>
<comment type="catalytic activity">
    <reaction evidence="8">
        <text>an all-trans-polyprenyl diphosphate + 1,4-dihydroxy-2-naphthoate + H(+) = a 2-demethylmenaquinol + CO2 + diphosphate</text>
        <dbReference type="Rhea" id="RHEA:26478"/>
        <dbReference type="Rhea" id="RHEA-COMP:9563"/>
        <dbReference type="Rhea" id="RHEA-COMP:9564"/>
        <dbReference type="ChEBI" id="CHEBI:11173"/>
        <dbReference type="ChEBI" id="CHEBI:15378"/>
        <dbReference type="ChEBI" id="CHEBI:16526"/>
        <dbReference type="ChEBI" id="CHEBI:33019"/>
        <dbReference type="ChEBI" id="CHEBI:55437"/>
        <dbReference type="ChEBI" id="CHEBI:58914"/>
        <dbReference type="EC" id="2.5.1.74"/>
    </reaction>
</comment>
<evidence type="ECO:0000256" key="8">
    <source>
        <dbReference type="HAMAP-Rule" id="MF_01937"/>
    </source>
</evidence>
<proteinExistence type="inferred from homology"/>
<evidence type="ECO:0000313" key="11">
    <source>
        <dbReference type="Proteomes" id="UP000242592"/>
    </source>
</evidence>
<dbReference type="OrthoDB" id="9767568at2"/>
<gene>
    <name evidence="8" type="primary">menA</name>
    <name evidence="10" type="ORF">SAMN02745199_0799</name>
</gene>
<dbReference type="EMBL" id="FQXN01000002">
    <property type="protein sequence ID" value="SHH33460.1"/>
    <property type="molecule type" value="Genomic_DNA"/>
</dbReference>
<feature type="transmembrane region" description="Helical" evidence="8">
    <location>
        <begin position="32"/>
        <end position="49"/>
    </location>
</feature>
<dbReference type="PANTHER" id="PTHR13929">
    <property type="entry name" value="1,4-DIHYDROXY-2-NAPHTHOATE OCTAPRENYLTRANSFERASE"/>
    <property type="match status" value="1"/>
</dbReference>
<keyword evidence="5 8" id="KW-0812">Transmembrane</keyword>
<evidence type="ECO:0000256" key="4">
    <source>
        <dbReference type="ARBA" id="ARBA00022679"/>
    </source>
</evidence>
<dbReference type="Proteomes" id="UP000242592">
    <property type="component" value="Unassembled WGS sequence"/>
</dbReference>
<dbReference type="GO" id="GO:0009234">
    <property type="term" value="P:menaquinone biosynthetic process"/>
    <property type="evidence" value="ECO:0007669"/>
    <property type="project" value="UniProtKB-UniRule"/>
</dbReference>
<dbReference type="UniPathway" id="UPA00079">
    <property type="reaction ID" value="UER00168"/>
</dbReference>
<feature type="transmembrane region" description="Helical" evidence="8">
    <location>
        <begin position="7"/>
        <end position="26"/>
    </location>
</feature>
<evidence type="ECO:0000256" key="1">
    <source>
        <dbReference type="ARBA" id="ARBA00004141"/>
    </source>
</evidence>
<organism evidence="10 11">
    <name type="scientific">Thermosipho atlanticus DSM 15807</name>
    <dbReference type="NCBI Taxonomy" id="1123380"/>
    <lineage>
        <taxon>Bacteria</taxon>
        <taxon>Thermotogati</taxon>
        <taxon>Thermotogota</taxon>
        <taxon>Thermotogae</taxon>
        <taxon>Thermotogales</taxon>
        <taxon>Fervidobacteriaceae</taxon>
        <taxon>Thermosipho</taxon>
    </lineage>
</organism>
<dbReference type="GO" id="GO:0005886">
    <property type="term" value="C:plasma membrane"/>
    <property type="evidence" value="ECO:0007669"/>
    <property type="project" value="UniProtKB-SubCell"/>
</dbReference>